<feature type="domain" description="Fe2OG dioxygenase" evidence="2">
    <location>
        <begin position="173"/>
        <end position="284"/>
    </location>
</feature>
<evidence type="ECO:0000256" key="1">
    <source>
        <dbReference type="RuleBase" id="RU003682"/>
    </source>
</evidence>
<dbReference type="OrthoDB" id="288590at2759"/>
<accession>A0A2B4RWK6</accession>
<dbReference type="FunFam" id="2.60.120.330:FF:000038">
    <property type="entry name" value="Si:dkey-10o6.2"/>
    <property type="match status" value="1"/>
</dbReference>
<evidence type="ECO:0000259" key="2">
    <source>
        <dbReference type="PROSITE" id="PS51471"/>
    </source>
</evidence>
<evidence type="ECO:0000313" key="4">
    <source>
        <dbReference type="Proteomes" id="UP000225706"/>
    </source>
</evidence>
<dbReference type="GO" id="GO:0016491">
    <property type="term" value="F:oxidoreductase activity"/>
    <property type="evidence" value="ECO:0007669"/>
    <property type="project" value="UniProtKB-KW"/>
</dbReference>
<dbReference type="Pfam" id="PF03171">
    <property type="entry name" value="2OG-FeII_Oxy"/>
    <property type="match status" value="1"/>
</dbReference>
<comment type="similarity">
    <text evidence="1">Belongs to the iron/ascorbate-dependent oxidoreductase family.</text>
</comment>
<name>A0A2B4RWK6_STYPI</name>
<dbReference type="InterPro" id="IPR050231">
    <property type="entry name" value="Iron_ascorbate_oxido_reductase"/>
</dbReference>
<organism evidence="3 4">
    <name type="scientific">Stylophora pistillata</name>
    <name type="common">Smooth cauliflower coral</name>
    <dbReference type="NCBI Taxonomy" id="50429"/>
    <lineage>
        <taxon>Eukaryota</taxon>
        <taxon>Metazoa</taxon>
        <taxon>Cnidaria</taxon>
        <taxon>Anthozoa</taxon>
        <taxon>Hexacorallia</taxon>
        <taxon>Scleractinia</taxon>
        <taxon>Astrocoeniina</taxon>
        <taxon>Pocilloporidae</taxon>
        <taxon>Stylophora</taxon>
    </lineage>
</organism>
<gene>
    <name evidence="3" type="ORF">AWC38_SpisGene14908</name>
</gene>
<dbReference type="Gene3D" id="2.60.120.330">
    <property type="entry name" value="B-lactam Antibiotic, Isopenicillin N Synthase, Chain"/>
    <property type="match status" value="1"/>
</dbReference>
<keyword evidence="1" id="KW-0479">Metal-binding</keyword>
<dbReference type="InterPro" id="IPR005123">
    <property type="entry name" value="Oxoglu/Fe-dep_dioxygenase_dom"/>
</dbReference>
<dbReference type="Pfam" id="PF14226">
    <property type="entry name" value="DIOX_N"/>
    <property type="match status" value="1"/>
</dbReference>
<dbReference type="STRING" id="50429.A0A2B4RWK6"/>
<dbReference type="PANTHER" id="PTHR47990">
    <property type="entry name" value="2-OXOGLUTARATE (2OG) AND FE(II)-DEPENDENT OXYGENASE SUPERFAMILY PROTEIN-RELATED"/>
    <property type="match status" value="1"/>
</dbReference>
<proteinExistence type="inferred from homology"/>
<evidence type="ECO:0000313" key="3">
    <source>
        <dbReference type="EMBL" id="PFX20625.1"/>
    </source>
</evidence>
<dbReference type="PROSITE" id="PS51471">
    <property type="entry name" value="FE2OG_OXY"/>
    <property type="match status" value="1"/>
</dbReference>
<keyword evidence="4" id="KW-1185">Reference proteome</keyword>
<reference evidence="4" key="1">
    <citation type="journal article" date="2017" name="bioRxiv">
        <title>Comparative analysis of the genomes of Stylophora pistillata and Acropora digitifera provides evidence for extensive differences between species of corals.</title>
        <authorList>
            <person name="Voolstra C.R."/>
            <person name="Li Y."/>
            <person name="Liew Y.J."/>
            <person name="Baumgarten S."/>
            <person name="Zoccola D."/>
            <person name="Flot J.-F."/>
            <person name="Tambutte S."/>
            <person name="Allemand D."/>
            <person name="Aranda M."/>
        </authorList>
    </citation>
    <scope>NUCLEOTIDE SEQUENCE [LARGE SCALE GENOMIC DNA]</scope>
</reference>
<protein>
    <submittedName>
        <fullName evidence="3">UPF0676 protein C1494.01</fullName>
    </submittedName>
</protein>
<dbReference type="EMBL" id="LSMT01000309">
    <property type="protein sequence ID" value="PFX20625.1"/>
    <property type="molecule type" value="Genomic_DNA"/>
</dbReference>
<dbReference type="AlphaFoldDB" id="A0A2B4RWK6"/>
<dbReference type="InterPro" id="IPR027443">
    <property type="entry name" value="IPNS-like_sf"/>
</dbReference>
<sequence length="318" mass="36040">MESTIPIIDLSAMCLGKTTEHSSSSEISQLADEIYQAFCTVGFVYIKNHGIPQEKIDTIFKLCDEFFQLDYAVKQKYARPASGSGHGWVAFEREKVSLDRPADHKEAFNITEPQTHQRPWPDKEVPNFQSEIASFFDICGDLSLKILHIMALGLQLENPGVFTNTHKVMASTKNCTTLRLLHYPCIPQDKLIKPGQIRCGEHTDYGSITLLFQDNMPGLEVLPIGCTEYVPAPPLPGTIVVNVADLMQRWTADQLKSTRHRVSIPSEECHRRVPRRSLAFFVHPDDDTVITCLDGSQKYSPITAYDYLWQRVKATYEY</sequence>
<dbReference type="GO" id="GO:0046872">
    <property type="term" value="F:metal ion binding"/>
    <property type="evidence" value="ECO:0007669"/>
    <property type="project" value="UniProtKB-KW"/>
</dbReference>
<keyword evidence="1" id="KW-0560">Oxidoreductase</keyword>
<dbReference type="InterPro" id="IPR026992">
    <property type="entry name" value="DIOX_N"/>
</dbReference>
<dbReference type="SUPFAM" id="SSF51197">
    <property type="entry name" value="Clavaminate synthase-like"/>
    <property type="match status" value="1"/>
</dbReference>
<comment type="caution">
    <text evidence="3">The sequence shown here is derived from an EMBL/GenBank/DDBJ whole genome shotgun (WGS) entry which is preliminary data.</text>
</comment>
<dbReference type="Proteomes" id="UP000225706">
    <property type="component" value="Unassembled WGS sequence"/>
</dbReference>
<keyword evidence="1" id="KW-0408">Iron</keyword>
<dbReference type="InterPro" id="IPR044861">
    <property type="entry name" value="IPNS-like_FE2OG_OXY"/>
</dbReference>